<protein>
    <submittedName>
        <fullName evidence="2">Uncharacterized protein</fullName>
    </submittedName>
</protein>
<accession>A0A5E6RGY6</accession>
<feature type="compositionally biased region" description="Basic residues" evidence="1">
    <location>
        <begin position="54"/>
        <end position="68"/>
    </location>
</feature>
<feature type="region of interest" description="Disordered" evidence="1">
    <location>
        <begin position="257"/>
        <end position="316"/>
    </location>
</feature>
<feature type="region of interest" description="Disordered" evidence="1">
    <location>
        <begin position="1"/>
        <end position="34"/>
    </location>
</feature>
<dbReference type="Proteomes" id="UP000399692">
    <property type="component" value="Unassembled WGS sequence"/>
</dbReference>
<gene>
    <name evidence="2" type="ORF">PS631_01626</name>
</gene>
<name>A0A5E6RGY6_PSEFL</name>
<dbReference type="AlphaFoldDB" id="A0A5E6RGY6"/>
<evidence type="ECO:0000256" key="1">
    <source>
        <dbReference type="SAM" id="MobiDB-lite"/>
    </source>
</evidence>
<feature type="region of interest" description="Disordered" evidence="1">
    <location>
        <begin position="116"/>
        <end position="165"/>
    </location>
</feature>
<feature type="compositionally biased region" description="Basic and acidic residues" evidence="1">
    <location>
        <begin position="17"/>
        <end position="28"/>
    </location>
</feature>
<feature type="compositionally biased region" description="Polar residues" evidence="1">
    <location>
        <begin position="305"/>
        <end position="316"/>
    </location>
</feature>
<feature type="region of interest" description="Disordered" evidence="1">
    <location>
        <begin position="54"/>
        <end position="101"/>
    </location>
</feature>
<feature type="compositionally biased region" description="Pro residues" evidence="1">
    <location>
        <begin position="130"/>
        <end position="139"/>
    </location>
</feature>
<feature type="compositionally biased region" description="Polar residues" evidence="1">
    <location>
        <begin position="69"/>
        <end position="79"/>
    </location>
</feature>
<sequence>MDGRQALRPRMGRTARSSRELCRSEGTPERSAGAVCGSEPFFGYFFGAFAKKVTRRKGERRPHCHNRKWISSQNKQQTTNHRSNRHNPNPPPRPLHHPDRQQPLDIAQQPCRVIQTKNPTQSQPGNPRITPKPPIPIPPSLGQKLPKPHITGNQHSPTPTKRIDPHAYQRPDPSAIYRHPIPRSQLLHPASPAHQHLSARHMHLSEPSPLPHHRPRSAPFTTGEAATDNPARPIQQHFTRTQQHPPSFDIHCTVSVQQHLTTSGHRHPSTLPGSRGKVTPPARCGMAQQQRATANRQTHPKQRQHPPSTHINLGPP</sequence>
<evidence type="ECO:0000313" key="3">
    <source>
        <dbReference type="Proteomes" id="UP000399692"/>
    </source>
</evidence>
<feature type="compositionally biased region" description="Low complexity" evidence="1">
    <location>
        <begin position="287"/>
        <end position="297"/>
    </location>
</feature>
<feature type="region of interest" description="Disordered" evidence="1">
    <location>
        <begin position="192"/>
        <end position="229"/>
    </location>
</feature>
<proteinExistence type="predicted"/>
<reference evidence="2 3" key="1">
    <citation type="submission" date="2019-09" db="EMBL/GenBank/DDBJ databases">
        <authorList>
            <person name="Chandra G."/>
            <person name="Truman W A."/>
        </authorList>
    </citation>
    <scope>NUCLEOTIDE SEQUENCE [LARGE SCALE GENOMIC DNA]</scope>
    <source>
        <strain evidence="2">PS631</strain>
    </source>
</reference>
<evidence type="ECO:0000313" key="2">
    <source>
        <dbReference type="EMBL" id="VVM67466.1"/>
    </source>
</evidence>
<organism evidence="2 3">
    <name type="scientific">Pseudomonas fluorescens</name>
    <dbReference type="NCBI Taxonomy" id="294"/>
    <lineage>
        <taxon>Bacteria</taxon>
        <taxon>Pseudomonadati</taxon>
        <taxon>Pseudomonadota</taxon>
        <taxon>Gammaproteobacteria</taxon>
        <taxon>Pseudomonadales</taxon>
        <taxon>Pseudomonadaceae</taxon>
        <taxon>Pseudomonas</taxon>
    </lineage>
</organism>
<dbReference type="EMBL" id="CABVHF010000003">
    <property type="protein sequence ID" value="VVM67466.1"/>
    <property type="molecule type" value="Genomic_DNA"/>
</dbReference>